<evidence type="ECO:0000313" key="3">
    <source>
        <dbReference type="Proteomes" id="UP000183018"/>
    </source>
</evidence>
<dbReference type="AlphaFoldDB" id="A0A1I3NSY5"/>
<sequence length="160" mass="17161">MPTNEEIRRGIGKNNEAARRNIGKGNEAARRQIGRDMIELRTGKQQVQDINALVTQPRQQRSLPRHEPRGGLSGGVGVGTYTPPPASTGGGGIASPLTVQQIIYSEEPSYVATFDASGYFAVKKIARIVMVDAEGRQIIVEGFAALDENGNPKPPENPNG</sequence>
<dbReference type="EMBL" id="FORC01000004">
    <property type="protein sequence ID" value="SFJ12090.1"/>
    <property type="molecule type" value="Genomic_DNA"/>
</dbReference>
<proteinExistence type="predicted"/>
<protein>
    <submittedName>
        <fullName evidence="2">Uncharacterized protein</fullName>
    </submittedName>
</protein>
<feature type="region of interest" description="Disordered" evidence="1">
    <location>
        <begin position="1"/>
        <end position="30"/>
    </location>
</feature>
<reference evidence="3" key="1">
    <citation type="submission" date="2016-10" db="EMBL/GenBank/DDBJ databases">
        <authorList>
            <person name="Varghese N."/>
            <person name="Submissions S."/>
        </authorList>
    </citation>
    <scope>NUCLEOTIDE SEQUENCE [LARGE SCALE GENOMIC DNA]</scope>
    <source>
        <strain evidence="3">LMG 22563</strain>
    </source>
</reference>
<dbReference type="STRING" id="289370.SAMN05216602_3990"/>
<name>A0A1I3NSY5_9GAMM</name>
<feature type="region of interest" description="Disordered" evidence="1">
    <location>
        <begin position="54"/>
        <end position="93"/>
    </location>
</feature>
<keyword evidence="3" id="KW-1185">Reference proteome</keyword>
<dbReference type="RefSeq" id="WP_074888164.1">
    <property type="nucleotide sequence ID" value="NZ_FORC01000004.1"/>
</dbReference>
<organism evidence="2 3">
    <name type="scientific">Phytopseudomonas argentinensis</name>
    <dbReference type="NCBI Taxonomy" id="289370"/>
    <lineage>
        <taxon>Bacteria</taxon>
        <taxon>Pseudomonadati</taxon>
        <taxon>Pseudomonadota</taxon>
        <taxon>Gammaproteobacteria</taxon>
        <taxon>Pseudomonadales</taxon>
        <taxon>Pseudomonadaceae</taxon>
        <taxon>Phytopseudomonas</taxon>
    </lineage>
</organism>
<dbReference type="OrthoDB" id="7033398at2"/>
<evidence type="ECO:0000256" key="1">
    <source>
        <dbReference type="SAM" id="MobiDB-lite"/>
    </source>
</evidence>
<gene>
    <name evidence="2" type="ORF">SAMN05216602_3990</name>
</gene>
<evidence type="ECO:0000313" key="2">
    <source>
        <dbReference type="EMBL" id="SFJ12090.1"/>
    </source>
</evidence>
<accession>A0A1I3NSY5</accession>
<dbReference type="Proteomes" id="UP000183018">
    <property type="component" value="Unassembled WGS sequence"/>
</dbReference>